<dbReference type="InterPro" id="IPR033452">
    <property type="entry name" value="GH30_C"/>
</dbReference>
<organism evidence="8 9">
    <name type="scientific">Actinacidiphila alni</name>
    <dbReference type="NCBI Taxonomy" id="380248"/>
    <lineage>
        <taxon>Bacteria</taxon>
        <taxon>Bacillati</taxon>
        <taxon>Actinomycetota</taxon>
        <taxon>Actinomycetes</taxon>
        <taxon>Kitasatosporales</taxon>
        <taxon>Streptomycetaceae</taxon>
        <taxon>Actinacidiphila</taxon>
    </lineage>
</organism>
<dbReference type="Gene3D" id="2.60.40.1180">
    <property type="entry name" value="Golgi alpha-mannosidase II"/>
    <property type="match status" value="1"/>
</dbReference>
<feature type="signal peptide" evidence="5">
    <location>
        <begin position="1"/>
        <end position="38"/>
    </location>
</feature>
<keyword evidence="3 4" id="KW-0378">Hydrolase</keyword>
<dbReference type="PANTHER" id="PTHR11069:SF23">
    <property type="entry name" value="LYSOSOMAL ACID GLUCOSYLCERAMIDASE"/>
    <property type="match status" value="1"/>
</dbReference>
<proteinExistence type="inferred from homology"/>
<evidence type="ECO:0000256" key="5">
    <source>
        <dbReference type="SAM" id="SignalP"/>
    </source>
</evidence>
<evidence type="ECO:0000256" key="3">
    <source>
        <dbReference type="ARBA" id="ARBA00022801"/>
    </source>
</evidence>
<dbReference type="InterPro" id="IPR001139">
    <property type="entry name" value="Glyco_hydro_30"/>
</dbReference>
<comment type="similarity">
    <text evidence="1 4">Belongs to the glycosyl hydrolase 30 family.</text>
</comment>
<accession>A0A1I2LPB5</accession>
<evidence type="ECO:0000256" key="4">
    <source>
        <dbReference type="RuleBase" id="RU361188"/>
    </source>
</evidence>
<dbReference type="InterPro" id="IPR033453">
    <property type="entry name" value="Glyco_hydro_30_TIM-barrel"/>
</dbReference>
<protein>
    <submittedName>
        <fullName evidence="8">Glucosylceramidase</fullName>
    </submittedName>
</protein>
<feature type="domain" description="Glycosyl hydrolase family 30 TIM-barrel" evidence="6">
    <location>
        <begin position="86"/>
        <end position="423"/>
    </location>
</feature>
<dbReference type="SUPFAM" id="SSF51445">
    <property type="entry name" value="(Trans)glycosidases"/>
    <property type="match status" value="1"/>
</dbReference>
<sequence>MRHPTRTALRRRTAALAAGCALLTALVTTQLGASPASAAAPADVRQWVTDAHTTGAQLAAPGAVTTTTAAADTTVHVDPALGFQKITGYGASITDSSAAVLYRLDKKYRDALMRDLFDPHSGNGFGMLRQPIGASDFATSDYSFDDIPAGTTDYALKHFSIAHDKPQILPLLRQAKALNPRLRIVASPWSPPAWMKTGGSMIDGKLIDDPRVYDAYARYLVKFVQAYAAAGVPVDYLTVQNEPQALLRTDYPGTDLPVAQEAKVIERLGPALKAAGLRTKILGFDHNWAEHPFDVQSHVDAGEDPELDYPFDLLNSPAAKWISGTAYHCYYGDPSAQTSLKASFPGKDIFETECSGGGVTRTIGAMNNWARSMIFWNLALDENHGPHTGGCTGCDGTVNIDSTTGAVTYTANYYTLAHFSRFVRPGATRIAASVAATEGDPAPLQATAFRNPDGGTALVVYNPSGTAAHTTTIAAPGVRLTTTVAPGATATYTWGRR</sequence>
<evidence type="ECO:0000256" key="1">
    <source>
        <dbReference type="ARBA" id="ARBA00005382"/>
    </source>
</evidence>
<evidence type="ECO:0000256" key="2">
    <source>
        <dbReference type="ARBA" id="ARBA00022729"/>
    </source>
</evidence>
<evidence type="ECO:0000259" key="7">
    <source>
        <dbReference type="Pfam" id="PF17189"/>
    </source>
</evidence>
<name>A0A1I2LPB5_9ACTN</name>
<dbReference type="STRING" id="380248.SAMN05216251_12932"/>
<dbReference type="Proteomes" id="UP000199323">
    <property type="component" value="Unassembled WGS sequence"/>
</dbReference>
<dbReference type="OrthoDB" id="9806701at2"/>
<dbReference type="PANTHER" id="PTHR11069">
    <property type="entry name" value="GLUCOSYLCERAMIDASE"/>
    <property type="match status" value="1"/>
</dbReference>
<keyword evidence="9" id="KW-1185">Reference proteome</keyword>
<dbReference type="PRINTS" id="PR00843">
    <property type="entry name" value="GLHYDRLASE30"/>
</dbReference>
<dbReference type="Pfam" id="PF17189">
    <property type="entry name" value="Glyco_hydro_30C"/>
    <property type="match status" value="1"/>
</dbReference>
<evidence type="ECO:0000313" key="9">
    <source>
        <dbReference type="Proteomes" id="UP000199323"/>
    </source>
</evidence>
<keyword evidence="4" id="KW-0326">Glycosidase</keyword>
<keyword evidence="2 5" id="KW-0732">Signal</keyword>
<dbReference type="AlphaFoldDB" id="A0A1I2LPB5"/>
<gene>
    <name evidence="8" type="ORF">SAMN05216251_12932</name>
</gene>
<dbReference type="EMBL" id="FONG01000029">
    <property type="protein sequence ID" value="SFF79257.1"/>
    <property type="molecule type" value="Genomic_DNA"/>
</dbReference>
<dbReference type="GO" id="GO:0004348">
    <property type="term" value="F:glucosylceramidase activity"/>
    <property type="evidence" value="ECO:0007669"/>
    <property type="project" value="InterPro"/>
</dbReference>
<feature type="chain" id="PRO_5011475659" evidence="5">
    <location>
        <begin position="39"/>
        <end position="497"/>
    </location>
</feature>
<evidence type="ECO:0000259" key="6">
    <source>
        <dbReference type="Pfam" id="PF02055"/>
    </source>
</evidence>
<dbReference type="InterPro" id="IPR017853">
    <property type="entry name" value="GH"/>
</dbReference>
<dbReference type="GO" id="GO:0006680">
    <property type="term" value="P:glucosylceramide catabolic process"/>
    <property type="evidence" value="ECO:0007669"/>
    <property type="project" value="TreeGrafter"/>
</dbReference>
<dbReference type="Pfam" id="PF02055">
    <property type="entry name" value="Glyco_hydro_30"/>
    <property type="match status" value="1"/>
</dbReference>
<dbReference type="GO" id="GO:0016020">
    <property type="term" value="C:membrane"/>
    <property type="evidence" value="ECO:0007669"/>
    <property type="project" value="GOC"/>
</dbReference>
<dbReference type="InterPro" id="IPR013780">
    <property type="entry name" value="Glyco_hydro_b"/>
</dbReference>
<feature type="domain" description="Glycosyl hydrolase family 30 beta sandwich" evidence="7">
    <location>
        <begin position="426"/>
        <end position="492"/>
    </location>
</feature>
<reference evidence="8 9" key="1">
    <citation type="submission" date="2016-10" db="EMBL/GenBank/DDBJ databases">
        <authorList>
            <person name="de Groot N.N."/>
        </authorList>
    </citation>
    <scope>NUCLEOTIDE SEQUENCE [LARGE SCALE GENOMIC DNA]</scope>
    <source>
        <strain evidence="8 9">CGMCC 4.3510</strain>
    </source>
</reference>
<evidence type="ECO:0000313" key="8">
    <source>
        <dbReference type="EMBL" id="SFF79257.1"/>
    </source>
</evidence>
<dbReference type="Gene3D" id="3.20.20.80">
    <property type="entry name" value="Glycosidases"/>
    <property type="match status" value="1"/>
</dbReference>
<dbReference type="RefSeq" id="WP_093717380.1">
    <property type="nucleotide sequence ID" value="NZ_FONG01000029.1"/>
</dbReference>